<evidence type="ECO:0000313" key="2">
    <source>
        <dbReference type="Proteomes" id="UP000183947"/>
    </source>
</evidence>
<dbReference type="InterPro" id="IPR025345">
    <property type="entry name" value="DUF4249"/>
</dbReference>
<evidence type="ECO:0008006" key="3">
    <source>
        <dbReference type="Google" id="ProtNLM"/>
    </source>
</evidence>
<dbReference type="OrthoDB" id="1062680at2"/>
<protein>
    <recommendedName>
        <fullName evidence="3">DUF4249 domain-containing protein</fullName>
    </recommendedName>
</protein>
<keyword evidence="2" id="KW-1185">Reference proteome</keyword>
<organism evidence="1 2">
    <name type="scientific">Hymenobacter psychrotolerans DSM 18569</name>
    <dbReference type="NCBI Taxonomy" id="1121959"/>
    <lineage>
        <taxon>Bacteria</taxon>
        <taxon>Pseudomonadati</taxon>
        <taxon>Bacteroidota</taxon>
        <taxon>Cytophagia</taxon>
        <taxon>Cytophagales</taxon>
        <taxon>Hymenobacteraceae</taxon>
        <taxon>Hymenobacter</taxon>
    </lineage>
</organism>
<dbReference type="STRING" id="1121959.SAMN02746009_00210"/>
<evidence type="ECO:0000313" key="1">
    <source>
        <dbReference type="EMBL" id="SHK06234.1"/>
    </source>
</evidence>
<sequence>MHPFISLRRVWWPWCVLLLLSGCIDPYLPEGVGAAPNYLVVDGYLNSRGRSLIQLSRTYRLDQNTAPPRETGATLFIEQQDGPRFPLSETAPGTYTSIPLNFSTESNYRLYILTAEGKEYASAFMPAKVTPPIDSVTWRVNDNGLTIYVNSHDDTNSTQYYRWDFDETWEIVPTIIPQYEFRGGDVRLISVPYPDVCWGNSPSTAVRLAKTTNLSQDRIADFPLQSYPRTSERIGHKYSILVRQFAQTREEYQYWELLQKNTENIGTLFDPLPSQLTGNIRSLTDEGEVVLGYVGAYSRQEKRIFISRAELPGTWPYITGYESCSPPDTVLMKDVLAVFRGGFTVPVEQVFYSSGAIQGYTSTTLDCADCRKRGTAVRPNFWQ</sequence>
<name>A0A1M6PE94_9BACT</name>
<accession>A0A1M6PE94</accession>
<dbReference type="Pfam" id="PF14054">
    <property type="entry name" value="DUF4249"/>
    <property type="match status" value="1"/>
</dbReference>
<reference evidence="2" key="1">
    <citation type="submission" date="2016-11" db="EMBL/GenBank/DDBJ databases">
        <authorList>
            <person name="Varghese N."/>
            <person name="Submissions S."/>
        </authorList>
    </citation>
    <scope>NUCLEOTIDE SEQUENCE [LARGE SCALE GENOMIC DNA]</scope>
    <source>
        <strain evidence="2">DSM 18569</strain>
    </source>
</reference>
<dbReference type="Proteomes" id="UP000183947">
    <property type="component" value="Unassembled WGS sequence"/>
</dbReference>
<dbReference type="AlphaFoldDB" id="A0A1M6PE94"/>
<dbReference type="EMBL" id="FRAS01000001">
    <property type="protein sequence ID" value="SHK06234.1"/>
    <property type="molecule type" value="Genomic_DNA"/>
</dbReference>
<proteinExistence type="predicted"/>
<dbReference type="RefSeq" id="WP_073280835.1">
    <property type="nucleotide sequence ID" value="NZ_FRAS01000001.1"/>
</dbReference>
<gene>
    <name evidence="1" type="ORF">SAMN02746009_00210</name>
</gene>